<dbReference type="InterPro" id="IPR011051">
    <property type="entry name" value="RmlC_Cupin_sf"/>
</dbReference>
<feature type="domain" description="ChrR-like cupin" evidence="1">
    <location>
        <begin position="9"/>
        <end position="111"/>
    </location>
</feature>
<proteinExistence type="predicted"/>
<dbReference type="Pfam" id="PF12973">
    <property type="entry name" value="Cupin_7"/>
    <property type="match status" value="2"/>
</dbReference>
<dbReference type="Proteomes" id="UP000463961">
    <property type="component" value="Chromosome"/>
</dbReference>
<dbReference type="RefSeq" id="WP_162050088.1">
    <property type="nucleotide sequence ID" value="NZ_AP019011.1"/>
</dbReference>
<dbReference type="InterPro" id="IPR014710">
    <property type="entry name" value="RmlC-like_jellyroll"/>
</dbReference>
<feature type="domain" description="ChrR-like cupin" evidence="1">
    <location>
        <begin position="117"/>
        <end position="216"/>
    </location>
</feature>
<keyword evidence="3" id="KW-1185">Reference proteome</keyword>
<evidence type="ECO:0000313" key="3">
    <source>
        <dbReference type="Proteomes" id="UP000463961"/>
    </source>
</evidence>
<dbReference type="CDD" id="cd20303">
    <property type="entry name" value="cupin_ChrR_1"/>
    <property type="match status" value="2"/>
</dbReference>
<gene>
    <name evidence="2" type="ORF">ICHIAU1_14780</name>
</gene>
<sequence length="225" mass="25279">MELNANFDDRIVINTRNNHWVPSPVKGIERNMLDRLGAEFARATSVVRYAPGSSFTPHEHPLGEEFLVLSGVFSDEQGTYPEGTYVRNPPGSTHHAFSDQGCEIFVKVRQFDRADANRVVIDTKQVAFRQGLVPGLQVLPLHEFGTEHVALVRWAPGTRFQPHTHWGGEEIFVIEGVFSDEHGDYPAGTWIRSPHMSVHNPFSNPGCLIYVKVGHLTDCPRQNEL</sequence>
<reference evidence="3" key="1">
    <citation type="submission" date="2020-01" db="EMBL/GenBank/DDBJ databases">
        <title>Phosphoaccumulans saitamaens gen. nov., sp. nov., a polyphosphate accumulating bacterium isolated from surface river water.</title>
        <authorList>
            <person name="Watanabe K."/>
            <person name="Suda W."/>
        </authorList>
    </citation>
    <scope>NUCLEOTIDE SEQUENCE [LARGE SCALE GENOMIC DNA]</scope>
    <source>
        <strain evidence="3">ICHIAU1</strain>
    </source>
</reference>
<dbReference type="Gene3D" id="2.60.120.10">
    <property type="entry name" value="Jelly Rolls"/>
    <property type="match status" value="1"/>
</dbReference>
<name>A0A679I8K7_9RHOO</name>
<protein>
    <submittedName>
        <fullName evidence="2">Cupin</fullName>
    </submittedName>
</protein>
<accession>A0A679I8K7</accession>
<organism evidence="2 3">
    <name type="scientific">Fluviibacter phosphoraccumulans</name>
    <dbReference type="NCBI Taxonomy" id="1751046"/>
    <lineage>
        <taxon>Bacteria</taxon>
        <taxon>Pseudomonadati</taxon>
        <taxon>Pseudomonadota</taxon>
        <taxon>Betaproteobacteria</taxon>
        <taxon>Rhodocyclales</taxon>
        <taxon>Fluviibacteraceae</taxon>
        <taxon>Fluviibacter</taxon>
    </lineage>
</organism>
<dbReference type="EMBL" id="AP022345">
    <property type="protein sequence ID" value="BBU69195.1"/>
    <property type="molecule type" value="Genomic_DNA"/>
</dbReference>
<dbReference type="AlphaFoldDB" id="A0A679I8K7"/>
<evidence type="ECO:0000259" key="1">
    <source>
        <dbReference type="Pfam" id="PF12973"/>
    </source>
</evidence>
<evidence type="ECO:0000313" key="2">
    <source>
        <dbReference type="EMBL" id="BBU69195.1"/>
    </source>
</evidence>
<dbReference type="SUPFAM" id="SSF51182">
    <property type="entry name" value="RmlC-like cupins"/>
    <property type="match status" value="2"/>
</dbReference>
<dbReference type="InterPro" id="IPR025979">
    <property type="entry name" value="ChrR-like_cupin_dom"/>
</dbReference>
<dbReference type="OrthoDB" id="9801227at2"/>